<organism evidence="1 2">
    <name type="scientific">Aphanomyces astaci</name>
    <name type="common">Crayfish plague agent</name>
    <dbReference type="NCBI Taxonomy" id="112090"/>
    <lineage>
        <taxon>Eukaryota</taxon>
        <taxon>Sar</taxon>
        <taxon>Stramenopiles</taxon>
        <taxon>Oomycota</taxon>
        <taxon>Saprolegniomycetes</taxon>
        <taxon>Saprolegniales</taxon>
        <taxon>Verrucalvaceae</taxon>
        <taxon>Aphanomyces</taxon>
    </lineage>
</organism>
<reference evidence="1 2" key="1">
    <citation type="submission" date="2019-06" db="EMBL/GenBank/DDBJ databases">
        <title>Genomics analysis of Aphanomyces spp. identifies a new class of oomycete effector associated with host adaptation.</title>
        <authorList>
            <person name="Gaulin E."/>
        </authorList>
    </citation>
    <scope>NUCLEOTIDE SEQUENCE [LARGE SCALE GENOMIC DNA]</scope>
    <source>
        <strain evidence="1 2">E</strain>
    </source>
</reference>
<dbReference type="EMBL" id="VJMI01007314">
    <property type="protein sequence ID" value="KAF0764190.1"/>
    <property type="molecule type" value="Genomic_DNA"/>
</dbReference>
<gene>
    <name evidence="1" type="ORF">AaE_003102</name>
</gene>
<dbReference type="AlphaFoldDB" id="A0A6A5AMW7"/>
<evidence type="ECO:0000313" key="2">
    <source>
        <dbReference type="Proteomes" id="UP000469452"/>
    </source>
</evidence>
<sequence>MHAFQRIQWAFSQLIPLKCALFPALFITPLLEVPRVATAHTRSPKYLRAAVSPPLLDTSMDRFAVDELDFESVEPCRPSSFDGTSSFKFDVGIRARQALEAIHLKAPTQIKDPRHMDWQFYKKVKDVKIHRLDEYTHDMHATRVSFRLSCDVKAMLESIVNVLAPTTTQEYMR</sequence>
<protein>
    <submittedName>
        <fullName evidence="1">Uncharacterized protein</fullName>
    </submittedName>
</protein>
<evidence type="ECO:0000313" key="1">
    <source>
        <dbReference type="EMBL" id="KAF0764190.1"/>
    </source>
</evidence>
<accession>A0A6A5AMW7</accession>
<dbReference type="Proteomes" id="UP000469452">
    <property type="component" value="Unassembled WGS sequence"/>
</dbReference>
<feature type="non-terminal residue" evidence="1">
    <location>
        <position position="173"/>
    </location>
</feature>
<comment type="caution">
    <text evidence="1">The sequence shown here is derived from an EMBL/GenBank/DDBJ whole genome shotgun (WGS) entry which is preliminary data.</text>
</comment>
<name>A0A6A5AMW7_APHAT</name>
<proteinExistence type="predicted"/>